<dbReference type="SUPFAM" id="SSF56349">
    <property type="entry name" value="DNA breaking-rejoining enzymes"/>
    <property type="match status" value="1"/>
</dbReference>
<evidence type="ECO:0000256" key="1">
    <source>
        <dbReference type="ARBA" id="ARBA00023172"/>
    </source>
</evidence>
<keyword evidence="1" id="KW-0233">DNA recombination</keyword>
<dbReference type="EMBL" id="AP024956">
    <property type="protein sequence ID" value="BCZ80253.1"/>
    <property type="molecule type" value="Genomic_DNA"/>
</dbReference>
<gene>
    <name evidence="2" type="ORF">PTKU64_39280</name>
</gene>
<keyword evidence="3" id="KW-1185">Reference proteome</keyword>
<dbReference type="InterPro" id="IPR013762">
    <property type="entry name" value="Integrase-like_cat_sf"/>
</dbReference>
<protein>
    <recommendedName>
        <fullName evidence="4">Tyr recombinase domain-containing protein</fullName>
    </recommendedName>
</protein>
<evidence type="ECO:0000313" key="2">
    <source>
        <dbReference type="EMBL" id="BCZ80253.1"/>
    </source>
</evidence>
<evidence type="ECO:0008006" key="4">
    <source>
        <dbReference type="Google" id="ProtNLM"/>
    </source>
</evidence>
<dbReference type="Proteomes" id="UP001319874">
    <property type="component" value="Chromosome 2"/>
</dbReference>
<accession>A0ABM7TMB2</accession>
<dbReference type="Gene3D" id="1.10.443.10">
    <property type="entry name" value="Intergrase catalytic core"/>
    <property type="match status" value="1"/>
</dbReference>
<sequence length="75" mass="8328">MLDATKARLLLDRIDVTTPIGFRDRALIALVFSFARVGPVLAMRVEDVDVQQRCLYARRREKGGQGARDAVSPNA</sequence>
<organism evidence="2 3">
    <name type="scientific">Paraburkholderia terrae</name>
    <dbReference type="NCBI Taxonomy" id="311230"/>
    <lineage>
        <taxon>Bacteria</taxon>
        <taxon>Pseudomonadati</taxon>
        <taxon>Pseudomonadota</taxon>
        <taxon>Betaproteobacteria</taxon>
        <taxon>Burkholderiales</taxon>
        <taxon>Burkholderiaceae</taxon>
        <taxon>Paraburkholderia</taxon>
    </lineage>
</organism>
<reference evidence="2 3" key="1">
    <citation type="journal article" date="2022" name="Front. Microbiol.">
        <title>Identification and characterization of a novel class of self-sufficient cytochrome P450 hydroxylase involved in cyclohexanecarboxylate degradation in Paraburkholderia terrae strain KU-64.</title>
        <authorList>
            <person name="Yamamoto T."/>
            <person name="Hasegawa Y."/>
            <person name="Iwaki H."/>
        </authorList>
    </citation>
    <scope>NUCLEOTIDE SEQUENCE [LARGE SCALE GENOMIC DNA]</scope>
    <source>
        <strain evidence="2 3">KU-64</strain>
    </source>
</reference>
<evidence type="ECO:0000313" key="3">
    <source>
        <dbReference type="Proteomes" id="UP001319874"/>
    </source>
</evidence>
<dbReference type="InterPro" id="IPR011010">
    <property type="entry name" value="DNA_brk_join_enz"/>
</dbReference>
<proteinExistence type="predicted"/>
<name>A0ABM7TMB2_9BURK</name>